<organism evidence="3">
    <name type="scientific">Neobodo designis</name>
    <name type="common">Flagellated protozoan</name>
    <name type="synonym">Bodo designis</name>
    <dbReference type="NCBI Taxonomy" id="312471"/>
    <lineage>
        <taxon>Eukaryota</taxon>
        <taxon>Discoba</taxon>
        <taxon>Euglenozoa</taxon>
        <taxon>Kinetoplastea</taxon>
        <taxon>Metakinetoplastina</taxon>
        <taxon>Neobodonida</taxon>
        <taxon>Neobodo</taxon>
    </lineage>
</organism>
<sequence>MESESKTREADVGFDPRIPRSTSHSQRRSRSASGSEGGPSRSQPAPEAAPPPRSHSDLEKECAYLKAELAAATRDLKAAQQSAASYKASLDSANAAVSTLSANVQSMKSMNAEMERALADRSANEGQGREELSALTERLRQVVDSATATASSRSQCTLLRLEAAIRANLLLEHDLECSHLEAMEAKLRATVLETVVRTRAATHTVGITASELQESDQTGIAESATKRFEATLVSTCEMLEESAVEASTGDWRGVLARVTESAKRLATEHSQLLGRFAQLSKEVATSRSTNANLSAAVARVGEMVLQSTLVNPSLRAQIVQGRGSQGNGSPSRGVGQLDLLSQAALGASMSMGSSNEQETHLLRFALREANHDIARLRRALSDASEALKAAKQLNFSQFDDTSQDPFSPRSHNPQDGSRIPLLETICEQWARRAVVATHLLADSCLSTSPTSCGAEQMKAELLRLRNELEIERVEGQRLRDQVCASVGLVSFAASVLTGLAEPQALDRQPSTPESLSDVAASMRASFTGSEQQYVDTLQSMRMQASEHSAAVQQVCEAREVRHLRTINFLVEAVALADRATMACINRPIEAGNPPNPGRTLPIALNTLMKGAPTRSPEHSAPHGQKEEVSPASVIKAVEQLAARQLMALKSASRTEEERLRRRVTMLESLDSTTAAQRVLALEDENTQLQSRLQELETKISAVADQASKMDELRASLENEIATCGKQLVEANAAVESAVAEKRAAEAEMENARAKIAELETQPPSAAAAAAAPAAAAADPTGATEPSPDPSSSSTERGDVEETAQVTGEESELAGAEEGDAPLEVGAGDGESSPADDEEDGAAVLSPADNSAASVVEEDAEGSATRVSSASRHSSASISRTEARDAPQDASPFGSMFS</sequence>
<gene>
    <name evidence="3" type="ORF">NDES1114_LOCUS31801</name>
</gene>
<dbReference type="PANTHER" id="PTHR45615">
    <property type="entry name" value="MYOSIN HEAVY CHAIN, NON-MUSCLE"/>
    <property type="match status" value="1"/>
</dbReference>
<feature type="compositionally biased region" description="Basic and acidic residues" evidence="2">
    <location>
        <begin position="615"/>
        <end position="628"/>
    </location>
</feature>
<feature type="region of interest" description="Disordered" evidence="2">
    <location>
        <begin position="398"/>
        <end position="418"/>
    </location>
</feature>
<feature type="compositionally biased region" description="Low complexity" evidence="2">
    <location>
        <begin position="862"/>
        <end position="879"/>
    </location>
</feature>
<evidence type="ECO:0000256" key="1">
    <source>
        <dbReference type="SAM" id="Coils"/>
    </source>
</evidence>
<dbReference type="EMBL" id="HBGF01047554">
    <property type="protein sequence ID" value="CAD9149047.1"/>
    <property type="molecule type" value="Transcribed_RNA"/>
</dbReference>
<name>A0A7S1QVM9_NEODS</name>
<keyword evidence="1" id="KW-0175">Coiled coil</keyword>
<dbReference type="SUPFAM" id="SSF90257">
    <property type="entry name" value="Myosin rod fragments"/>
    <property type="match status" value="1"/>
</dbReference>
<reference evidence="3" key="1">
    <citation type="submission" date="2021-01" db="EMBL/GenBank/DDBJ databases">
        <authorList>
            <person name="Corre E."/>
            <person name="Pelletier E."/>
            <person name="Niang G."/>
            <person name="Scheremetjew M."/>
            <person name="Finn R."/>
            <person name="Kale V."/>
            <person name="Holt S."/>
            <person name="Cochrane G."/>
            <person name="Meng A."/>
            <person name="Brown T."/>
            <person name="Cohen L."/>
        </authorList>
    </citation>
    <scope>NUCLEOTIDE SEQUENCE</scope>
    <source>
        <strain evidence="3">CCAP 1951/1</strain>
    </source>
</reference>
<feature type="compositionally biased region" description="Basic and acidic residues" evidence="2">
    <location>
        <begin position="1"/>
        <end position="11"/>
    </location>
</feature>
<feature type="compositionally biased region" description="Low complexity" evidence="2">
    <location>
        <begin position="765"/>
        <end position="777"/>
    </location>
</feature>
<feature type="compositionally biased region" description="Low complexity" evidence="2">
    <location>
        <begin position="31"/>
        <end position="42"/>
    </location>
</feature>
<feature type="coiled-coil region" evidence="1">
    <location>
        <begin position="366"/>
        <end position="393"/>
    </location>
</feature>
<dbReference type="AlphaFoldDB" id="A0A7S1QVM9"/>
<evidence type="ECO:0000313" key="3">
    <source>
        <dbReference type="EMBL" id="CAD9149047.1"/>
    </source>
</evidence>
<protein>
    <submittedName>
        <fullName evidence="3">Uncharacterized protein</fullName>
    </submittedName>
</protein>
<feature type="compositionally biased region" description="Polar residues" evidence="2">
    <location>
        <begin position="398"/>
        <end position="415"/>
    </location>
</feature>
<dbReference type="PANTHER" id="PTHR45615:SF66">
    <property type="entry name" value="CARD DOMAIN-CONTAINING PROTEIN"/>
    <property type="match status" value="1"/>
</dbReference>
<feature type="compositionally biased region" description="Acidic residues" evidence="2">
    <location>
        <begin position="808"/>
        <end position="820"/>
    </location>
</feature>
<proteinExistence type="predicted"/>
<dbReference type="Gene3D" id="1.10.287.1490">
    <property type="match status" value="1"/>
</dbReference>
<evidence type="ECO:0000256" key="2">
    <source>
        <dbReference type="SAM" id="MobiDB-lite"/>
    </source>
</evidence>
<feature type="region of interest" description="Disordered" evidence="2">
    <location>
        <begin position="610"/>
        <end position="629"/>
    </location>
</feature>
<feature type="region of interest" description="Disordered" evidence="2">
    <location>
        <begin position="760"/>
        <end position="897"/>
    </location>
</feature>
<feature type="coiled-coil region" evidence="1">
    <location>
        <begin position="454"/>
        <end position="481"/>
    </location>
</feature>
<feature type="region of interest" description="Disordered" evidence="2">
    <location>
        <begin position="1"/>
        <end position="58"/>
    </location>
</feature>
<accession>A0A7S1QVM9</accession>